<accession>A0A8J4U1H7</accession>
<organism evidence="1 2">
    <name type="scientific">Clarias magur</name>
    <name type="common">Asian catfish</name>
    <name type="synonym">Macropteronotus magur</name>
    <dbReference type="NCBI Taxonomy" id="1594786"/>
    <lineage>
        <taxon>Eukaryota</taxon>
        <taxon>Metazoa</taxon>
        <taxon>Chordata</taxon>
        <taxon>Craniata</taxon>
        <taxon>Vertebrata</taxon>
        <taxon>Euteleostomi</taxon>
        <taxon>Actinopterygii</taxon>
        <taxon>Neopterygii</taxon>
        <taxon>Teleostei</taxon>
        <taxon>Ostariophysi</taxon>
        <taxon>Siluriformes</taxon>
        <taxon>Clariidae</taxon>
        <taxon>Clarias</taxon>
    </lineage>
</organism>
<feature type="non-terminal residue" evidence="1">
    <location>
        <position position="75"/>
    </location>
</feature>
<keyword evidence="1" id="KW-0418">Kinase</keyword>
<dbReference type="Proteomes" id="UP000727407">
    <property type="component" value="Unassembled WGS sequence"/>
</dbReference>
<evidence type="ECO:0000313" key="2">
    <source>
        <dbReference type="Proteomes" id="UP000727407"/>
    </source>
</evidence>
<reference evidence="1" key="1">
    <citation type="submission" date="2020-07" db="EMBL/GenBank/DDBJ databases">
        <title>Clarias magur genome sequencing, assembly and annotation.</title>
        <authorList>
            <person name="Kushwaha B."/>
            <person name="Kumar R."/>
            <person name="Das P."/>
            <person name="Joshi C.G."/>
            <person name="Kumar D."/>
            <person name="Nagpure N.S."/>
            <person name="Pandey M."/>
            <person name="Agarwal S."/>
            <person name="Srivastava S."/>
            <person name="Singh M."/>
            <person name="Sahoo L."/>
            <person name="Jayasankar P."/>
            <person name="Meher P.K."/>
            <person name="Koringa P.G."/>
            <person name="Iquebal M.A."/>
            <person name="Das S.P."/>
            <person name="Bit A."/>
            <person name="Patnaik S."/>
            <person name="Patel N."/>
            <person name="Shah T.M."/>
            <person name="Hinsu A."/>
            <person name="Jena J.K."/>
        </authorList>
    </citation>
    <scope>NUCLEOTIDE SEQUENCE</scope>
    <source>
        <strain evidence="1">CIFAMagur01</strain>
        <tissue evidence="1">Testis</tissue>
    </source>
</reference>
<dbReference type="AlphaFoldDB" id="A0A8J4U1H7"/>
<proteinExistence type="predicted"/>
<dbReference type="EMBL" id="QNUK01000013">
    <property type="protein sequence ID" value="KAF5908351.1"/>
    <property type="molecule type" value="Genomic_DNA"/>
</dbReference>
<gene>
    <name evidence="1" type="primary">ppk11</name>
    <name evidence="1" type="ORF">DAT39_001907</name>
</gene>
<protein>
    <submittedName>
        <fullName evidence="1">Serine/threonine-protein kinase ppk11</fullName>
    </submittedName>
</protein>
<comment type="caution">
    <text evidence="1">The sequence shown here is derived from an EMBL/GenBank/DDBJ whole genome shotgun (WGS) entry which is preliminary data.</text>
</comment>
<keyword evidence="2" id="KW-1185">Reference proteome</keyword>
<sequence length="75" mass="8505">MPSLYLILMPNHSLPTMPRSKSVTVRNLAQSSSCAHFTSRHRAKIHSLSRAKFCHNFHTKHPLSSDAQDICLHLL</sequence>
<evidence type="ECO:0000313" key="1">
    <source>
        <dbReference type="EMBL" id="KAF5908351.1"/>
    </source>
</evidence>
<dbReference type="GO" id="GO:0016301">
    <property type="term" value="F:kinase activity"/>
    <property type="evidence" value="ECO:0007669"/>
    <property type="project" value="UniProtKB-KW"/>
</dbReference>
<keyword evidence="1" id="KW-0808">Transferase</keyword>
<name>A0A8J4U1H7_CLAMG</name>